<feature type="domain" description="DUF8212" evidence="1">
    <location>
        <begin position="191"/>
        <end position="228"/>
    </location>
</feature>
<evidence type="ECO:0000313" key="3">
    <source>
        <dbReference type="Proteomes" id="UP001172101"/>
    </source>
</evidence>
<comment type="caution">
    <text evidence="2">The sequence shown here is derived from an EMBL/GenBank/DDBJ whole genome shotgun (WGS) entry which is preliminary data.</text>
</comment>
<accession>A0AA40DJ84</accession>
<gene>
    <name evidence="2" type="ORF">B0T26DRAFT_744882</name>
</gene>
<dbReference type="InterPro" id="IPR058525">
    <property type="entry name" value="DUF8212"/>
</dbReference>
<dbReference type="AlphaFoldDB" id="A0AA40DJ84"/>
<organism evidence="2 3">
    <name type="scientific">Lasiosphaeria miniovina</name>
    <dbReference type="NCBI Taxonomy" id="1954250"/>
    <lineage>
        <taxon>Eukaryota</taxon>
        <taxon>Fungi</taxon>
        <taxon>Dikarya</taxon>
        <taxon>Ascomycota</taxon>
        <taxon>Pezizomycotina</taxon>
        <taxon>Sordariomycetes</taxon>
        <taxon>Sordariomycetidae</taxon>
        <taxon>Sordariales</taxon>
        <taxon>Lasiosphaeriaceae</taxon>
        <taxon>Lasiosphaeria</taxon>
    </lineage>
</organism>
<dbReference type="RefSeq" id="XP_060289592.1">
    <property type="nucleotide sequence ID" value="XM_060444467.1"/>
</dbReference>
<name>A0AA40DJ84_9PEZI</name>
<dbReference type="PANTHER" id="PTHR10622:SF10">
    <property type="entry name" value="HET DOMAIN-CONTAINING PROTEIN"/>
    <property type="match status" value="1"/>
</dbReference>
<dbReference type="PANTHER" id="PTHR10622">
    <property type="entry name" value="HET DOMAIN-CONTAINING PROTEIN"/>
    <property type="match status" value="1"/>
</dbReference>
<dbReference type="EMBL" id="JAUIRO010000009">
    <property type="protein sequence ID" value="KAK0701928.1"/>
    <property type="molecule type" value="Genomic_DNA"/>
</dbReference>
<keyword evidence="3" id="KW-1185">Reference proteome</keyword>
<dbReference type="Pfam" id="PF26640">
    <property type="entry name" value="DUF8212"/>
    <property type="match status" value="1"/>
</dbReference>
<dbReference type="Proteomes" id="UP001172101">
    <property type="component" value="Unassembled WGS sequence"/>
</dbReference>
<proteinExistence type="predicted"/>
<evidence type="ECO:0000313" key="2">
    <source>
        <dbReference type="EMBL" id="KAK0701928.1"/>
    </source>
</evidence>
<protein>
    <recommendedName>
        <fullName evidence="1">DUF8212 domain-containing protein</fullName>
    </recommendedName>
</protein>
<dbReference type="GeneID" id="85327737"/>
<reference evidence="2" key="1">
    <citation type="submission" date="2023-06" db="EMBL/GenBank/DDBJ databases">
        <title>Genome-scale phylogeny and comparative genomics of the fungal order Sordariales.</title>
        <authorList>
            <consortium name="Lawrence Berkeley National Laboratory"/>
            <person name="Hensen N."/>
            <person name="Bonometti L."/>
            <person name="Westerberg I."/>
            <person name="Brannstrom I.O."/>
            <person name="Guillou S."/>
            <person name="Cros-Aarteil S."/>
            <person name="Calhoun S."/>
            <person name="Haridas S."/>
            <person name="Kuo A."/>
            <person name="Mondo S."/>
            <person name="Pangilinan J."/>
            <person name="Riley R."/>
            <person name="LaButti K."/>
            <person name="Andreopoulos B."/>
            <person name="Lipzen A."/>
            <person name="Chen C."/>
            <person name="Yanf M."/>
            <person name="Daum C."/>
            <person name="Ng V."/>
            <person name="Clum A."/>
            <person name="Steindorff A."/>
            <person name="Ohm R."/>
            <person name="Martin F."/>
            <person name="Silar P."/>
            <person name="Natvig D."/>
            <person name="Lalanne C."/>
            <person name="Gautier V."/>
            <person name="Ament-velasquez S.L."/>
            <person name="Kruys A."/>
            <person name="Hutchinson M.I."/>
            <person name="Powell A.J."/>
            <person name="Barry K."/>
            <person name="Miller A.N."/>
            <person name="Grigoriev I.V."/>
            <person name="Debuchy R."/>
            <person name="Gladieux P."/>
            <person name="Thoren M.H."/>
            <person name="Johannesson H."/>
        </authorList>
    </citation>
    <scope>NUCLEOTIDE SEQUENCE</scope>
    <source>
        <strain evidence="2">SMH2392-1A</strain>
    </source>
</reference>
<evidence type="ECO:0000259" key="1">
    <source>
        <dbReference type="Pfam" id="PF26640"/>
    </source>
</evidence>
<sequence>MRLLNASTLRLTEFIGDSVSPYAALSHTWRGGYLKIAWCCDQAKQDNLEWAWVETCCIDKTSSSKLSEAINSMSRWYQNCRVCYTFSDVSDGDVPQAQDSEFRRSRWFTRGWTLQELLALERMLCQAISEVSRIPSDYFCSGHRSPIFAASIAQRMLWAASRCTTRREDVAYCLLGIFDVNMPLLYGEGKKAFQRLQEEIIKHTNDSSIFAWGFGMSESCVQDSTETQYLASSPSDFMGCHSIVIDEQGSGQRVDDFEVTKKGLRISISSFSEII</sequence>